<protein>
    <recommendedName>
        <fullName evidence="4">DUF4333 domain-containing protein</fullName>
    </recommendedName>
</protein>
<dbReference type="Proteomes" id="UP001500503">
    <property type="component" value="Unassembled WGS sequence"/>
</dbReference>
<organism evidence="2 3">
    <name type="scientific">Actinoallomurus oryzae</name>
    <dbReference type="NCBI Taxonomy" id="502180"/>
    <lineage>
        <taxon>Bacteria</taxon>
        <taxon>Bacillati</taxon>
        <taxon>Actinomycetota</taxon>
        <taxon>Actinomycetes</taxon>
        <taxon>Streptosporangiales</taxon>
        <taxon>Thermomonosporaceae</taxon>
        <taxon>Actinoallomurus</taxon>
    </lineage>
</organism>
<feature type="chain" id="PRO_5047480606" description="DUF4333 domain-containing protein" evidence="1">
    <location>
        <begin position="22"/>
        <end position="127"/>
    </location>
</feature>
<dbReference type="PROSITE" id="PS51257">
    <property type="entry name" value="PROKAR_LIPOPROTEIN"/>
    <property type="match status" value="1"/>
</dbReference>
<evidence type="ECO:0000256" key="1">
    <source>
        <dbReference type="SAM" id="SignalP"/>
    </source>
</evidence>
<keyword evidence="3" id="KW-1185">Reference proteome</keyword>
<evidence type="ECO:0000313" key="2">
    <source>
        <dbReference type="EMBL" id="GAA4486889.1"/>
    </source>
</evidence>
<accession>A0ABP8PJ79</accession>
<feature type="signal peptide" evidence="1">
    <location>
        <begin position="1"/>
        <end position="21"/>
    </location>
</feature>
<reference evidence="3" key="1">
    <citation type="journal article" date="2019" name="Int. J. Syst. Evol. Microbiol.">
        <title>The Global Catalogue of Microorganisms (GCM) 10K type strain sequencing project: providing services to taxonomists for standard genome sequencing and annotation.</title>
        <authorList>
            <consortium name="The Broad Institute Genomics Platform"/>
            <consortium name="The Broad Institute Genome Sequencing Center for Infectious Disease"/>
            <person name="Wu L."/>
            <person name="Ma J."/>
        </authorList>
    </citation>
    <scope>NUCLEOTIDE SEQUENCE [LARGE SCALE GENOMIC DNA]</scope>
    <source>
        <strain evidence="3">JCM 17933</strain>
    </source>
</reference>
<dbReference type="EMBL" id="BAABHF010000010">
    <property type="protein sequence ID" value="GAA4486889.1"/>
    <property type="molecule type" value="Genomic_DNA"/>
</dbReference>
<sequence>MKRLLLAVSALLVLLALLVVAGCTDPVRKVSESSLRNATARGATEEMRGLGYEIRKGMRCRTLSADTMSVVRVQCVGRTTRDEPVRVDAVASDAGSAHPRQEFVIRVGGREVVRTPCLGQGCQDRDR</sequence>
<gene>
    <name evidence="2" type="ORF">GCM10023191_013920</name>
</gene>
<evidence type="ECO:0008006" key="4">
    <source>
        <dbReference type="Google" id="ProtNLM"/>
    </source>
</evidence>
<keyword evidence="1" id="KW-0732">Signal</keyword>
<dbReference type="RefSeq" id="WP_345458798.1">
    <property type="nucleotide sequence ID" value="NZ_BAABHF010000010.1"/>
</dbReference>
<proteinExistence type="predicted"/>
<name>A0ABP8PJ79_9ACTN</name>
<evidence type="ECO:0000313" key="3">
    <source>
        <dbReference type="Proteomes" id="UP001500503"/>
    </source>
</evidence>
<comment type="caution">
    <text evidence="2">The sequence shown here is derived from an EMBL/GenBank/DDBJ whole genome shotgun (WGS) entry which is preliminary data.</text>
</comment>